<organism evidence="2 3">
    <name type="scientific">Orbilia ellipsospora</name>
    <dbReference type="NCBI Taxonomy" id="2528407"/>
    <lineage>
        <taxon>Eukaryota</taxon>
        <taxon>Fungi</taxon>
        <taxon>Dikarya</taxon>
        <taxon>Ascomycota</taxon>
        <taxon>Pezizomycotina</taxon>
        <taxon>Orbiliomycetes</taxon>
        <taxon>Orbiliales</taxon>
        <taxon>Orbiliaceae</taxon>
        <taxon>Orbilia</taxon>
    </lineage>
</organism>
<sequence>MSEIPSLKKVGHTEPPQADKLMDISPGGDAPQYPPYGALESEKVQPEKGQLGNVPSGTPTSSTMASDSKGLSTGQEPQKKNQES</sequence>
<dbReference type="Proteomes" id="UP001365542">
    <property type="component" value="Unassembled WGS sequence"/>
</dbReference>
<evidence type="ECO:0000313" key="2">
    <source>
        <dbReference type="EMBL" id="KAK6535439.1"/>
    </source>
</evidence>
<accession>A0AAV9X6T3</accession>
<keyword evidence="3" id="KW-1185">Reference proteome</keyword>
<comment type="caution">
    <text evidence="2">The sequence shown here is derived from an EMBL/GenBank/DDBJ whole genome shotgun (WGS) entry which is preliminary data.</text>
</comment>
<proteinExistence type="predicted"/>
<dbReference type="EMBL" id="JAVHJO010000010">
    <property type="protein sequence ID" value="KAK6535439.1"/>
    <property type="molecule type" value="Genomic_DNA"/>
</dbReference>
<dbReference type="AlphaFoldDB" id="A0AAV9X6T3"/>
<protein>
    <submittedName>
        <fullName evidence="2">Uncharacterized protein</fullName>
    </submittedName>
</protein>
<gene>
    <name evidence="2" type="ORF">TWF694_001899</name>
</gene>
<evidence type="ECO:0000256" key="1">
    <source>
        <dbReference type="SAM" id="MobiDB-lite"/>
    </source>
</evidence>
<feature type="region of interest" description="Disordered" evidence="1">
    <location>
        <begin position="1"/>
        <end position="84"/>
    </location>
</feature>
<evidence type="ECO:0000313" key="3">
    <source>
        <dbReference type="Proteomes" id="UP001365542"/>
    </source>
</evidence>
<reference evidence="2 3" key="1">
    <citation type="submission" date="2019-10" db="EMBL/GenBank/DDBJ databases">
        <authorList>
            <person name="Palmer J.M."/>
        </authorList>
    </citation>
    <scope>NUCLEOTIDE SEQUENCE [LARGE SCALE GENOMIC DNA]</scope>
    <source>
        <strain evidence="2 3">TWF694</strain>
    </source>
</reference>
<name>A0AAV9X6T3_9PEZI</name>
<feature type="compositionally biased region" description="Polar residues" evidence="1">
    <location>
        <begin position="53"/>
        <end position="76"/>
    </location>
</feature>